<dbReference type="PANTHER" id="PTHR30576:SF0">
    <property type="entry name" value="UNDECAPRENYL-PHOSPHATE N-ACETYLGALACTOSAMINYL 1-PHOSPHATE TRANSFERASE-RELATED"/>
    <property type="match status" value="1"/>
</dbReference>
<evidence type="ECO:0000256" key="2">
    <source>
        <dbReference type="ARBA" id="ARBA00006464"/>
    </source>
</evidence>
<feature type="transmembrane region" description="Helical" evidence="8">
    <location>
        <begin position="271"/>
        <end position="292"/>
    </location>
</feature>
<dbReference type="Pfam" id="PF02397">
    <property type="entry name" value="Bac_transf"/>
    <property type="match status" value="1"/>
</dbReference>
<comment type="similarity">
    <text evidence="2">Belongs to the bacterial sugar transferase family.</text>
</comment>
<feature type="domain" description="Bacterial sugar transferase" evidence="9">
    <location>
        <begin position="266"/>
        <end position="452"/>
    </location>
</feature>
<evidence type="ECO:0000256" key="8">
    <source>
        <dbReference type="SAM" id="Phobius"/>
    </source>
</evidence>
<sequence length="460" mass="52525">MLAAIVTWLDRLSLVVGSLIVDVFKLQRVPSDAVPVIVVGSAVAVLVFWLFPKKRNLLSFPKIRRIKAQFRYLSLSLFSSAFACFFIELIFFRSMEFSFEFSLTWLVVTIGVLFIERLFVTFILYQPAIVSRLQRKIAIVGFGEEASQLAERISCDAGHTYGLYGVYNDPNEMHLNNNFSGGIDDLIARSRRDPLHAIIFAFPRVDEGDEFLKCISLKLRQVLSDIYIIPSLVDGVDVSMPVEYLGDSALFVLQRRPLSDFQIFQKSCVDFVLALFGIVFLFPFFVLVGIAIKIDSRGPIFFKQPRLGKNGREFFVYKFRSMYAHMSDAMADRQTSRGDPRVTRIGKWLRKLSIDEIPQLFNVIQGDMSLVGPRPHAPHTRAGGKLLDDALAEYVLRYHVKPGITGWAQVNGARGELVTLEDLKKRVSYDLDYIRRWSLILDFKIMFLTIVKEVFSRHAF</sequence>
<evidence type="ECO:0000259" key="9">
    <source>
        <dbReference type="Pfam" id="PF02397"/>
    </source>
</evidence>
<dbReference type="InterPro" id="IPR017475">
    <property type="entry name" value="EPS_sugar_tfrase"/>
</dbReference>
<dbReference type="NCBIfam" id="TIGR03025">
    <property type="entry name" value="EPS_sugtrans"/>
    <property type="match status" value="1"/>
</dbReference>
<organism evidence="10 11">
    <name type="scientific">Acetobacter musti</name>
    <dbReference type="NCBI Taxonomy" id="864732"/>
    <lineage>
        <taxon>Bacteria</taxon>
        <taxon>Pseudomonadati</taxon>
        <taxon>Pseudomonadota</taxon>
        <taxon>Alphaproteobacteria</taxon>
        <taxon>Acetobacterales</taxon>
        <taxon>Acetobacteraceae</taxon>
        <taxon>Acetobacter</taxon>
    </lineage>
</organism>
<dbReference type="Proteomes" id="UP000635278">
    <property type="component" value="Unassembled WGS sequence"/>
</dbReference>
<accession>A0ABX0JRK3</accession>
<dbReference type="InterPro" id="IPR003362">
    <property type="entry name" value="Bact_transf"/>
</dbReference>
<evidence type="ECO:0000256" key="5">
    <source>
        <dbReference type="ARBA" id="ARBA00022989"/>
    </source>
</evidence>
<evidence type="ECO:0000256" key="7">
    <source>
        <dbReference type="ARBA" id="ARBA00023169"/>
    </source>
</evidence>
<dbReference type="Pfam" id="PF13727">
    <property type="entry name" value="CoA_binding_3"/>
    <property type="match status" value="1"/>
</dbReference>
<keyword evidence="5 8" id="KW-1133">Transmembrane helix</keyword>
<comment type="subcellular location">
    <subcellularLocation>
        <location evidence="1">Membrane</location>
        <topology evidence="1">Multi-pass membrane protein</topology>
    </subcellularLocation>
</comment>
<reference evidence="10 11" key="1">
    <citation type="journal article" date="2020" name="Int. J. Syst. Evol. Microbiol.">
        <title>Novel acetic acid bacteria from cider fermentations: Acetobacter conturbans sp. nov. and Acetobacter fallax sp. nov.</title>
        <authorList>
            <person name="Sombolestani A.S."/>
            <person name="Cleenwerck I."/>
            <person name="Cnockaert M."/>
            <person name="Borremans W."/>
            <person name="Wieme A.D."/>
            <person name="De Vuyst L."/>
            <person name="Vandamme P."/>
        </authorList>
    </citation>
    <scope>NUCLEOTIDE SEQUENCE [LARGE SCALE GENOMIC DNA]</scope>
    <source>
        <strain evidence="10 11">LMG 30640</strain>
    </source>
</reference>
<evidence type="ECO:0000256" key="6">
    <source>
        <dbReference type="ARBA" id="ARBA00023136"/>
    </source>
</evidence>
<feature type="transmembrane region" description="Helical" evidence="8">
    <location>
        <begin position="33"/>
        <end position="51"/>
    </location>
</feature>
<dbReference type="EMBL" id="WOTB01000023">
    <property type="protein sequence ID" value="NHN85952.1"/>
    <property type="molecule type" value="Genomic_DNA"/>
</dbReference>
<comment type="caution">
    <text evidence="10">The sequence shown here is derived from an EMBL/GenBank/DDBJ whole genome shotgun (WGS) entry which is preliminary data.</text>
</comment>
<proteinExistence type="inferred from homology"/>
<gene>
    <name evidence="10" type="ORF">GOB93_15070</name>
</gene>
<keyword evidence="4 8" id="KW-0812">Transmembrane</keyword>
<feature type="transmembrane region" description="Helical" evidence="8">
    <location>
        <begin position="103"/>
        <end position="125"/>
    </location>
</feature>
<evidence type="ECO:0000313" key="11">
    <source>
        <dbReference type="Proteomes" id="UP000635278"/>
    </source>
</evidence>
<keyword evidence="3" id="KW-0808">Transferase</keyword>
<evidence type="ECO:0000256" key="1">
    <source>
        <dbReference type="ARBA" id="ARBA00004141"/>
    </source>
</evidence>
<keyword evidence="11" id="KW-1185">Reference proteome</keyword>
<protein>
    <submittedName>
        <fullName evidence="10">Exopolysaccharide biosynthesis polyprenyl glycosylphosphotransferase</fullName>
    </submittedName>
</protein>
<evidence type="ECO:0000256" key="4">
    <source>
        <dbReference type="ARBA" id="ARBA00022692"/>
    </source>
</evidence>
<name>A0ABX0JRK3_9PROT</name>
<keyword evidence="6 8" id="KW-0472">Membrane</keyword>
<evidence type="ECO:0000256" key="3">
    <source>
        <dbReference type="ARBA" id="ARBA00022679"/>
    </source>
</evidence>
<keyword evidence="7" id="KW-0270">Exopolysaccharide synthesis</keyword>
<evidence type="ECO:0000313" key="10">
    <source>
        <dbReference type="EMBL" id="NHN85952.1"/>
    </source>
</evidence>
<feature type="transmembrane region" description="Helical" evidence="8">
    <location>
        <begin position="72"/>
        <end position="91"/>
    </location>
</feature>
<dbReference type="PANTHER" id="PTHR30576">
    <property type="entry name" value="COLANIC BIOSYNTHESIS UDP-GLUCOSE LIPID CARRIER TRANSFERASE"/>
    <property type="match status" value="1"/>
</dbReference>